<dbReference type="InterPro" id="IPR019587">
    <property type="entry name" value="Polyketide_cyclase/dehydratase"/>
</dbReference>
<proteinExistence type="predicted"/>
<dbReference type="Proteomes" id="UP000278962">
    <property type="component" value="Unassembled WGS sequence"/>
</dbReference>
<evidence type="ECO:0000313" key="1">
    <source>
        <dbReference type="EMBL" id="RKQ88165.1"/>
    </source>
</evidence>
<dbReference type="SUPFAM" id="SSF55961">
    <property type="entry name" value="Bet v1-like"/>
    <property type="match status" value="1"/>
</dbReference>
<reference evidence="1 2" key="1">
    <citation type="submission" date="2018-10" db="EMBL/GenBank/DDBJ databases">
        <title>Genomic Encyclopedia of Archaeal and Bacterial Type Strains, Phase II (KMG-II): from individual species to whole genera.</title>
        <authorList>
            <person name="Goeker M."/>
        </authorList>
    </citation>
    <scope>NUCLEOTIDE SEQUENCE [LARGE SCALE GENOMIC DNA]</scope>
    <source>
        <strain evidence="1 2">DSM 14954</strain>
    </source>
</reference>
<keyword evidence="2" id="KW-1185">Reference proteome</keyword>
<protein>
    <submittedName>
        <fullName evidence="1">Polyketide cyclase/dehydrase/lipid transport protein</fullName>
    </submittedName>
</protein>
<sequence>MAKNQRFMPVPPTAVWSVLADPPAYGYWVVGSKYIRDADDAFPAVGTKLHHTIGVGPLTLSDHTEVLEAEPPRRLKLRAKGRPLGTASVELQLETRDGGTQVTIIEDPDQVWTPLKYNPLLQLATRVRNAESLARLEELALRWQEKRA</sequence>
<dbReference type="CDD" id="cd07812">
    <property type="entry name" value="SRPBCC"/>
    <property type="match status" value="1"/>
</dbReference>
<dbReference type="AlphaFoldDB" id="A0A660L4B2"/>
<dbReference type="Pfam" id="PF10604">
    <property type="entry name" value="Polyketide_cyc2"/>
    <property type="match status" value="1"/>
</dbReference>
<name>A0A660L4B2_9ACTN</name>
<gene>
    <name evidence="1" type="ORF">C8N24_6206</name>
</gene>
<dbReference type="InterPro" id="IPR023393">
    <property type="entry name" value="START-like_dom_sf"/>
</dbReference>
<comment type="caution">
    <text evidence="1">The sequence shown here is derived from an EMBL/GenBank/DDBJ whole genome shotgun (WGS) entry which is preliminary data.</text>
</comment>
<evidence type="ECO:0000313" key="2">
    <source>
        <dbReference type="Proteomes" id="UP000278962"/>
    </source>
</evidence>
<dbReference type="EMBL" id="RBIL01000002">
    <property type="protein sequence ID" value="RKQ88165.1"/>
    <property type="molecule type" value="Genomic_DNA"/>
</dbReference>
<dbReference type="Gene3D" id="3.30.530.20">
    <property type="match status" value="1"/>
</dbReference>
<organism evidence="1 2">
    <name type="scientific">Solirubrobacter pauli</name>
    <dbReference type="NCBI Taxonomy" id="166793"/>
    <lineage>
        <taxon>Bacteria</taxon>
        <taxon>Bacillati</taxon>
        <taxon>Actinomycetota</taxon>
        <taxon>Thermoleophilia</taxon>
        <taxon>Solirubrobacterales</taxon>
        <taxon>Solirubrobacteraceae</taxon>
        <taxon>Solirubrobacter</taxon>
    </lineage>
</organism>
<accession>A0A660L4B2</accession>